<organism evidence="10 11">
    <name type="scientific">Hydrococcus rivularis NIES-593</name>
    <dbReference type="NCBI Taxonomy" id="1921803"/>
    <lineage>
        <taxon>Bacteria</taxon>
        <taxon>Bacillati</taxon>
        <taxon>Cyanobacteriota</taxon>
        <taxon>Cyanophyceae</taxon>
        <taxon>Pleurocapsales</taxon>
        <taxon>Hydrococcaceae</taxon>
        <taxon>Hydrococcus</taxon>
    </lineage>
</organism>
<dbReference type="PANTHER" id="PTHR33908:SF3">
    <property type="entry name" value="UNDECAPRENYL PHOSPHATE-ALPHA-4-AMINO-4-DEOXY-L-ARABINOSE ARABINOSYL TRANSFERASE"/>
    <property type="match status" value="1"/>
</dbReference>
<dbReference type="STRING" id="1921803.NIES593_02785"/>
<keyword evidence="3" id="KW-0328">Glycosyltransferase</keyword>
<name>A0A1U7HR26_9CYAN</name>
<feature type="transmembrane region" description="Helical" evidence="8">
    <location>
        <begin position="185"/>
        <end position="212"/>
    </location>
</feature>
<dbReference type="EMBL" id="MRCB01000002">
    <property type="protein sequence ID" value="OKH26021.1"/>
    <property type="molecule type" value="Genomic_DNA"/>
</dbReference>
<evidence type="ECO:0000256" key="7">
    <source>
        <dbReference type="ARBA" id="ARBA00023136"/>
    </source>
</evidence>
<feature type="transmembrane region" description="Helical" evidence="8">
    <location>
        <begin position="419"/>
        <end position="442"/>
    </location>
</feature>
<dbReference type="Pfam" id="PF13231">
    <property type="entry name" value="PMT_2"/>
    <property type="match status" value="1"/>
</dbReference>
<sequence>MNRQTFAWNRSRNKLRQEIRWIEFLSKAGLFFAALGLFSINLGNLPLQADEQIVSQVAKEIASASFDSLRWLFPTLQEQPYLERPPLVHGLIALAYSLAGSNEWTTRLPGAFLAACSVPLLYSLGREIFVARMPSLFSAAIYLTLLPVVRYGRLAMLDGAVLCFEILTMVCIVRSRRDLRWALGVGVGLSLLGLSQGIMGVIVAAIALWFLAWDTPRLLSSGFFVIGALLGGAPALTWHASQFLLHGKPFVAAMFGQDFQASDGYAIGLSWYPLLEILKSSWPWLIFALYGLRLAWQERNWGWAKLLLVWSGVLLAIVSLFSTRYVGAIVPIYPALALAGGAALAEASGRPVDRVYPRLWTIVLSLLALVPIVVCIGFYFDVDFGSFAAIDYLAFLFMGSLSLTWAVSAALMAQRSEQFILVLFWGMYISWLLLVCSSHWMVFLN</sequence>
<evidence type="ECO:0000256" key="8">
    <source>
        <dbReference type="SAM" id="Phobius"/>
    </source>
</evidence>
<evidence type="ECO:0000256" key="3">
    <source>
        <dbReference type="ARBA" id="ARBA00022676"/>
    </source>
</evidence>
<comment type="caution">
    <text evidence="10">The sequence shown here is derived from an EMBL/GenBank/DDBJ whole genome shotgun (WGS) entry which is preliminary data.</text>
</comment>
<proteinExistence type="predicted"/>
<feature type="transmembrane region" description="Helical" evidence="8">
    <location>
        <begin position="280"/>
        <end position="296"/>
    </location>
</feature>
<evidence type="ECO:0000313" key="11">
    <source>
        <dbReference type="Proteomes" id="UP000186868"/>
    </source>
</evidence>
<dbReference type="OrthoDB" id="9810951at2"/>
<dbReference type="Proteomes" id="UP000186868">
    <property type="component" value="Unassembled WGS sequence"/>
</dbReference>
<feature type="domain" description="Glycosyltransferase RgtA/B/C/D-like" evidence="9">
    <location>
        <begin position="84"/>
        <end position="231"/>
    </location>
</feature>
<keyword evidence="5 8" id="KW-0812">Transmembrane</keyword>
<dbReference type="InterPro" id="IPR038731">
    <property type="entry name" value="RgtA/B/C-like"/>
</dbReference>
<feature type="transmembrane region" description="Helical" evidence="8">
    <location>
        <begin position="154"/>
        <end position="173"/>
    </location>
</feature>
<feature type="transmembrane region" description="Helical" evidence="8">
    <location>
        <begin position="129"/>
        <end position="148"/>
    </location>
</feature>
<evidence type="ECO:0000256" key="4">
    <source>
        <dbReference type="ARBA" id="ARBA00022679"/>
    </source>
</evidence>
<evidence type="ECO:0000256" key="1">
    <source>
        <dbReference type="ARBA" id="ARBA00004651"/>
    </source>
</evidence>
<reference evidence="10 11" key="1">
    <citation type="submission" date="2016-11" db="EMBL/GenBank/DDBJ databases">
        <title>Draft Genome Sequences of Nine Cyanobacterial Strains from Diverse Habitats.</title>
        <authorList>
            <person name="Zhu T."/>
            <person name="Hou S."/>
            <person name="Lu X."/>
            <person name="Hess W.R."/>
        </authorList>
    </citation>
    <scope>NUCLEOTIDE SEQUENCE [LARGE SCALE GENOMIC DNA]</scope>
    <source>
        <strain evidence="10 11">NIES-593</strain>
    </source>
</reference>
<feature type="transmembrane region" description="Helical" evidence="8">
    <location>
        <begin position="359"/>
        <end position="380"/>
    </location>
</feature>
<comment type="subcellular location">
    <subcellularLocation>
        <location evidence="1">Cell membrane</location>
        <topology evidence="1">Multi-pass membrane protein</topology>
    </subcellularLocation>
</comment>
<dbReference type="GO" id="GO:0009103">
    <property type="term" value="P:lipopolysaccharide biosynthetic process"/>
    <property type="evidence" value="ECO:0007669"/>
    <property type="project" value="UniProtKB-ARBA"/>
</dbReference>
<keyword evidence="4 10" id="KW-0808">Transferase</keyword>
<dbReference type="PANTHER" id="PTHR33908">
    <property type="entry name" value="MANNOSYLTRANSFERASE YKCB-RELATED"/>
    <property type="match status" value="1"/>
</dbReference>
<evidence type="ECO:0000259" key="9">
    <source>
        <dbReference type="Pfam" id="PF13231"/>
    </source>
</evidence>
<keyword evidence="7 8" id="KW-0472">Membrane</keyword>
<dbReference type="GO" id="GO:0010041">
    <property type="term" value="P:response to iron(III) ion"/>
    <property type="evidence" value="ECO:0007669"/>
    <property type="project" value="TreeGrafter"/>
</dbReference>
<feature type="transmembrane region" description="Helical" evidence="8">
    <location>
        <begin position="21"/>
        <end position="40"/>
    </location>
</feature>
<feature type="transmembrane region" description="Helical" evidence="8">
    <location>
        <begin position="328"/>
        <end position="347"/>
    </location>
</feature>
<protein>
    <submittedName>
        <fullName evidence="10">Phospholipid carrier-dependent glycosyltransferase</fullName>
    </submittedName>
</protein>
<feature type="transmembrane region" description="Helical" evidence="8">
    <location>
        <begin position="392"/>
        <end position="412"/>
    </location>
</feature>
<feature type="transmembrane region" description="Helical" evidence="8">
    <location>
        <begin position="303"/>
        <end position="322"/>
    </location>
</feature>
<dbReference type="InterPro" id="IPR050297">
    <property type="entry name" value="LipidA_mod_glycosyltrf_83"/>
</dbReference>
<dbReference type="GO" id="GO:0005886">
    <property type="term" value="C:plasma membrane"/>
    <property type="evidence" value="ECO:0007669"/>
    <property type="project" value="UniProtKB-SubCell"/>
</dbReference>
<keyword evidence="11" id="KW-1185">Reference proteome</keyword>
<dbReference type="GO" id="GO:0016763">
    <property type="term" value="F:pentosyltransferase activity"/>
    <property type="evidence" value="ECO:0007669"/>
    <property type="project" value="TreeGrafter"/>
</dbReference>
<evidence type="ECO:0000256" key="5">
    <source>
        <dbReference type="ARBA" id="ARBA00022692"/>
    </source>
</evidence>
<dbReference type="RefSeq" id="WP_073598135.1">
    <property type="nucleotide sequence ID" value="NZ_MRCB01000002.1"/>
</dbReference>
<evidence type="ECO:0000256" key="2">
    <source>
        <dbReference type="ARBA" id="ARBA00022475"/>
    </source>
</evidence>
<evidence type="ECO:0000313" key="10">
    <source>
        <dbReference type="EMBL" id="OKH26021.1"/>
    </source>
</evidence>
<feature type="transmembrane region" description="Helical" evidence="8">
    <location>
        <begin position="218"/>
        <end position="238"/>
    </location>
</feature>
<evidence type="ECO:0000256" key="6">
    <source>
        <dbReference type="ARBA" id="ARBA00022989"/>
    </source>
</evidence>
<keyword evidence="6 8" id="KW-1133">Transmembrane helix</keyword>
<gene>
    <name evidence="10" type="ORF">NIES593_02785</name>
</gene>
<keyword evidence="2" id="KW-1003">Cell membrane</keyword>
<dbReference type="AlphaFoldDB" id="A0A1U7HR26"/>
<accession>A0A1U7HR26</accession>